<reference evidence="3 4" key="1">
    <citation type="submission" date="2022-09" db="EMBL/GenBank/DDBJ databases">
        <title>New species of Phenylobacterium.</title>
        <authorList>
            <person name="Mieszkin S."/>
        </authorList>
    </citation>
    <scope>NUCLEOTIDE SEQUENCE [LARGE SCALE GENOMIC DNA]</scope>
    <source>
        <strain evidence="3 4">HK31-G</strain>
    </source>
</reference>
<evidence type="ECO:0000313" key="4">
    <source>
        <dbReference type="Proteomes" id="UP001598130"/>
    </source>
</evidence>
<dbReference type="EMBL" id="JAOTJD010000008">
    <property type="protein sequence ID" value="MFD3263521.1"/>
    <property type="molecule type" value="Genomic_DNA"/>
</dbReference>
<feature type="domain" description="Prepilin type IV endopeptidase peptidase" evidence="2">
    <location>
        <begin position="12"/>
        <end position="111"/>
    </location>
</feature>
<feature type="transmembrane region" description="Helical" evidence="1">
    <location>
        <begin position="6"/>
        <end position="21"/>
    </location>
</feature>
<feature type="transmembrane region" description="Helical" evidence="1">
    <location>
        <begin position="28"/>
        <end position="47"/>
    </location>
</feature>
<feature type="transmembrane region" description="Helical" evidence="1">
    <location>
        <begin position="53"/>
        <end position="70"/>
    </location>
</feature>
<feature type="transmembrane region" description="Helical" evidence="1">
    <location>
        <begin position="129"/>
        <end position="147"/>
    </location>
</feature>
<dbReference type="InterPro" id="IPR000045">
    <property type="entry name" value="Prepilin_IV_endopep_pep"/>
</dbReference>
<dbReference type="Gene3D" id="1.20.120.1220">
    <property type="match status" value="1"/>
</dbReference>
<feature type="transmembrane region" description="Helical" evidence="1">
    <location>
        <begin position="99"/>
        <end position="117"/>
    </location>
</feature>
<name>A0ABW6CP50_9CAUL</name>
<evidence type="ECO:0000259" key="2">
    <source>
        <dbReference type="Pfam" id="PF01478"/>
    </source>
</evidence>
<accession>A0ABW6CP50</accession>
<keyword evidence="4" id="KW-1185">Reference proteome</keyword>
<organism evidence="3 4">
    <name type="scientific">Phenylobacterium ferrooxidans</name>
    <dbReference type="NCBI Taxonomy" id="2982689"/>
    <lineage>
        <taxon>Bacteria</taxon>
        <taxon>Pseudomonadati</taxon>
        <taxon>Pseudomonadota</taxon>
        <taxon>Alphaproteobacteria</taxon>
        <taxon>Caulobacterales</taxon>
        <taxon>Caulobacteraceae</taxon>
        <taxon>Phenylobacterium</taxon>
    </lineage>
</organism>
<sequence>MADLESVLNLTLLALLAGSVFSDLTRRLIPNFVCLGIFLLGLVHAVLLSSGEWIYSLVGCGVVLLGGLGLHQKKVLGGGDIKLISALSVWLLPIELTRFVLSIMIAGGLVGAAYLAVGFVRRLRDKQAPAAAGVPYALAIVGGFLALRPEVLTSTVL</sequence>
<gene>
    <name evidence="3" type="ORF">OCL97_06005</name>
</gene>
<keyword evidence="1" id="KW-1133">Transmembrane helix</keyword>
<protein>
    <submittedName>
        <fullName evidence="3">A24 family peptidase</fullName>
    </submittedName>
</protein>
<evidence type="ECO:0000256" key="1">
    <source>
        <dbReference type="SAM" id="Phobius"/>
    </source>
</evidence>
<keyword evidence="1" id="KW-0472">Membrane</keyword>
<proteinExistence type="predicted"/>
<keyword evidence="1" id="KW-0812">Transmembrane</keyword>
<feature type="transmembrane region" description="Helical" evidence="1">
    <location>
        <begin position="75"/>
        <end position="93"/>
    </location>
</feature>
<evidence type="ECO:0000313" key="3">
    <source>
        <dbReference type="EMBL" id="MFD3263521.1"/>
    </source>
</evidence>
<comment type="caution">
    <text evidence="3">The sequence shown here is derived from an EMBL/GenBank/DDBJ whole genome shotgun (WGS) entry which is preliminary data.</text>
</comment>
<dbReference type="Pfam" id="PF01478">
    <property type="entry name" value="Peptidase_A24"/>
    <property type="match status" value="1"/>
</dbReference>
<dbReference type="Proteomes" id="UP001598130">
    <property type="component" value="Unassembled WGS sequence"/>
</dbReference>
<dbReference type="RefSeq" id="WP_377368506.1">
    <property type="nucleotide sequence ID" value="NZ_JAOTJD010000008.1"/>
</dbReference>